<keyword evidence="2" id="KW-1185">Reference proteome</keyword>
<accession>A0A075MTM9</accession>
<evidence type="ECO:0000313" key="2">
    <source>
        <dbReference type="Proteomes" id="UP000028194"/>
    </source>
</evidence>
<reference evidence="1 2" key="1">
    <citation type="journal article" date="2014" name="PLoS ONE">
        <title>Genome Sequence of Candidatus Nitrososphaera evergladensis from Group I.1b Enriched from Everglades Soil Reveals Novel Genomic Features of the Ammonia-Oxidizing Archaea.</title>
        <authorList>
            <person name="Zhalnina K.V."/>
            <person name="Dias R."/>
            <person name="Leonard M.T."/>
            <person name="Dorr de Quadros P."/>
            <person name="Camargo F.A."/>
            <person name="Drew J.C."/>
            <person name="Farmerie W.G."/>
            <person name="Daroub S.H."/>
            <person name="Triplett E.W."/>
        </authorList>
    </citation>
    <scope>NUCLEOTIDE SEQUENCE [LARGE SCALE GENOMIC DNA]</scope>
    <source>
        <strain evidence="1 2">SR1</strain>
    </source>
</reference>
<dbReference type="HOGENOM" id="CLU_3245175_0_0_2"/>
<sequence length="42" mass="4645">MASIVPEQVVNNMYPTPRPVAYYGCVMHGRGSLTIKTATLDY</sequence>
<gene>
    <name evidence="1" type="ORF">NTE_02438</name>
</gene>
<protein>
    <submittedName>
        <fullName evidence="1">Uncharacterized protein</fullName>
    </submittedName>
</protein>
<dbReference type="AlphaFoldDB" id="A0A075MTM9"/>
<dbReference type="EMBL" id="CP007174">
    <property type="protein sequence ID" value="AIF84488.1"/>
    <property type="molecule type" value="Genomic_DNA"/>
</dbReference>
<organism evidence="1 2">
    <name type="scientific">Candidatus Nitrososphaera evergladensis SR1</name>
    <dbReference type="NCBI Taxonomy" id="1459636"/>
    <lineage>
        <taxon>Archaea</taxon>
        <taxon>Nitrososphaerota</taxon>
        <taxon>Nitrososphaeria</taxon>
        <taxon>Nitrososphaerales</taxon>
        <taxon>Nitrososphaeraceae</taxon>
        <taxon>Nitrososphaera</taxon>
    </lineage>
</organism>
<evidence type="ECO:0000313" key="1">
    <source>
        <dbReference type="EMBL" id="AIF84488.1"/>
    </source>
</evidence>
<proteinExistence type="predicted"/>
<dbReference type="KEGG" id="nev:NTE_02438"/>
<name>A0A075MTM9_9ARCH</name>
<dbReference type="STRING" id="1459636.NTE_02438"/>
<dbReference type="Proteomes" id="UP000028194">
    <property type="component" value="Chromosome"/>
</dbReference>